<organism evidence="3 4">
    <name type="scientific">Diatrype stigma</name>
    <dbReference type="NCBI Taxonomy" id="117547"/>
    <lineage>
        <taxon>Eukaryota</taxon>
        <taxon>Fungi</taxon>
        <taxon>Dikarya</taxon>
        <taxon>Ascomycota</taxon>
        <taxon>Pezizomycotina</taxon>
        <taxon>Sordariomycetes</taxon>
        <taxon>Xylariomycetidae</taxon>
        <taxon>Xylariales</taxon>
        <taxon>Diatrypaceae</taxon>
        <taxon>Diatrype</taxon>
    </lineage>
</organism>
<name>A0AAN9UTY6_9PEZI</name>
<sequence length="356" mass="37407">MHSIILLRRAAPLAAALITTLGAAAASAQNASTAIVGCDEVGCPVNADTATSECKLIDETFNEIGLARIPIGDGDDDGDDGDTDGQDAELAGISWVQGNSVTDVGGSDDRYPTERVLRRDWYFGTPAGFDLGAQNTRACAAFFHKSMAAFPEGNTETAAGTCEQAMAPECVNALVQRAQSLQFDADDSSDDLCGALEQDILSNFDVECRDDAGSPYWRNVTVRPILGGSAPAVILSSDNITSNCWPITPKEDDLAFIERLTTTTDDFGSDVLQNFFYGVTPILTAFYSGEGSPITTNTAQMTCLKTMGPSPGSNQTVDEDDDDDDDDDDDSAGTLVRASTTAALFIAASAILASIS</sequence>
<dbReference type="AlphaFoldDB" id="A0AAN9UTY6"/>
<feature type="compositionally biased region" description="Acidic residues" evidence="1">
    <location>
        <begin position="317"/>
        <end position="331"/>
    </location>
</feature>
<dbReference type="Proteomes" id="UP001320420">
    <property type="component" value="Unassembled WGS sequence"/>
</dbReference>
<feature type="region of interest" description="Disordered" evidence="1">
    <location>
        <begin position="304"/>
        <end position="333"/>
    </location>
</feature>
<reference evidence="3 4" key="1">
    <citation type="submission" date="2024-02" db="EMBL/GenBank/DDBJ databases">
        <title>De novo assembly and annotation of 12 fungi associated with fruit tree decline syndrome in Ontario, Canada.</title>
        <authorList>
            <person name="Sulman M."/>
            <person name="Ellouze W."/>
            <person name="Ilyukhin E."/>
        </authorList>
    </citation>
    <scope>NUCLEOTIDE SEQUENCE [LARGE SCALE GENOMIC DNA]</scope>
    <source>
        <strain evidence="3 4">M11/M66-122</strain>
    </source>
</reference>
<evidence type="ECO:0000256" key="1">
    <source>
        <dbReference type="SAM" id="MobiDB-lite"/>
    </source>
</evidence>
<evidence type="ECO:0000313" key="3">
    <source>
        <dbReference type="EMBL" id="KAK7753911.1"/>
    </source>
</evidence>
<keyword evidence="2" id="KW-0732">Signal</keyword>
<feature type="chain" id="PRO_5042981538" description="Secreted protein" evidence="2">
    <location>
        <begin position="17"/>
        <end position="356"/>
    </location>
</feature>
<evidence type="ECO:0008006" key="5">
    <source>
        <dbReference type="Google" id="ProtNLM"/>
    </source>
</evidence>
<protein>
    <recommendedName>
        <fullName evidence="5">Secreted protein</fullName>
    </recommendedName>
</protein>
<evidence type="ECO:0000313" key="4">
    <source>
        <dbReference type="Proteomes" id="UP001320420"/>
    </source>
</evidence>
<accession>A0AAN9UTY6</accession>
<evidence type="ECO:0000256" key="2">
    <source>
        <dbReference type="SAM" id="SignalP"/>
    </source>
</evidence>
<feature type="signal peptide" evidence="2">
    <location>
        <begin position="1"/>
        <end position="16"/>
    </location>
</feature>
<keyword evidence="4" id="KW-1185">Reference proteome</keyword>
<gene>
    <name evidence="3" type="ORF">SLS62_004008</name>
</gene>
<comment type="caution">
    <text evidence="3">The sequence shown here is derived from an EMBL/GenBank/DDBJ whole genome shotgun (WGS) entry which is preliminary data.</text>
</comment>
<proteinExistence type="predicted"/>
<dbReference type="EMBL" id="JAKJXP020000024">
    <property type="protein sequence ID" value="KAK7753911.1"/>
    <property type="molecule type" value="Genomic_DNA"/>
</dbReference>